<dbReference type="VEuPathDB" id="VectorBase:GPAI028782"/>
<dbReference type="Proteomes" id="UP000092445">
    <property type="component" value="Unassembled WGS sequence"/>
</dbReference>
<evidence type="ECO:0000313" key="1">
    <source>
        <dbReference type="EnsemblMetazoa" id="GPAI028782-PA"/>
    </source>
</evidence>
<dbReference type="AlphaFoldDB" id="A0A1A9ZYA4"/>
<sequence>MLCRSLRYRQVYVLSRAAQYEDSLATLTEQVFAKEFSSSSYEVLGNEITVTSFLSPKRVALLGSSFANTDLVVGNVNQTFPVVSPASLTIFFVSGLISFISDTKDLLSPIINFFK</sequence>
<accession>A0A1A9ZYA4</accession>
<evidence type="ECO:0000313" key="2">
    <source>
        <dbReference type="Proteomes" id="UP000092445"/>
    </source>
</evidence>
<proteinExistence type="predicted"/>
<reference evidence="2" key="1">
    <citation type="submission" date="2014-03" db="EMBL/GenBank/DDBJ databases">
        <authorList>
            <person name="Aksoy S."/>
            <person name="Warren W."/>
            <person name="Wilson R.K."/>
        </authorList>
    </citation>
    <scope>NUCLEOTIDE SEQUENCE [LARGE SCALE GENOMIC DNA]</scope>
    <source>
        <strain evidence="2">IAEA</strain>
    </source>
</reference>
<protein>
    <submittedName>
        <fullName evidence="1">Uncharacterized protein</fullName>
    </submittedName>
</protein>
<keyword evidence="2" id="KW-1185">Reference proteome</keyword>
<name>A0A1A9ZYA4_GLOPL</name>
<dbReference type="EnsemblMetazoa" id="GPAI028782-RA">
    <property type="protein sequence ID" value="GPAI028782-PA"/>
    <property type="gene ID" value="GPAI028782"/>
</dbReference>
<reference evidence="1" key="2">
    <citation type="submission" date="2020-05" db="UniProtKB">
        <authorList>
            <consortium name="EnsemblMetazoa"/>
        </authorList>
    </citation>
    <scope>IDENTIFICATION</scope>
    <source>
        <strain evidence="1">IAEA</strain>
    </source>
</reference>
<organism evidence="1 2">
    <name type="scientific">Glossina pallidipes</name>
    <name type="common">Tsetse fly</name>
    <dbReference type="NCBI Taxonomy" id="7398"/>
    <lineage>
        <taxon>Eukaryota</taxon>
        <taxon>Metazoa</taxon>
        <taxon>Ecdysozoa</taxon>
        <taxon>Arthropoda</taxon>
        <taxon>Hexapoda</taxon>
        <taxon>Insecta</taxon>
        <taxon>Pterygota</taxon>
        <taxon>Neoptera</taxon>
        <taxon>Endopterygota</taxon>
        <taxon>Diptera</taxon>
        <taxon>Brachycera</taxon>
        <taxon>Muscomorpha</taxon>
        <taxon>Hippoboscoidea</taxon>
        <taxon>Glossinidae</taxon>
        <taxon>Glossina</taxon>
    </lineage>
</organism>